<dbReference type="GeneID" id="93480212"/>
<geneLocation type="plasmid" evidence="1 2">
    <name>pY5S7-2</name>
</geneLocation>
<protein>
    <recommendedName>
        <fullName evidence="3">DUF551 domain-containing protein</fullName>
    </recommendedName>
</protein>
<accession>A0ABD8B3I4</accession>
<evidence type="ECO:0008006" key="3">
    <source>
        <dbReference type="Google" id="ProtNLM"/>
    </source>
</evidence>
<dbReference type="RefSeq" id="WP_338709200.1">
    <property type="nucleotide sequence ID" value="NZ_CP145894.1"/>
</dbReference>
<reference evidence="1 2" key="1">
    <citation type="submission" date="2024-02" db="EMBL/GenBank/DDBJ databases">
        <title>Complete sequences of two Paenibacillus sp. strains and one Lysinibacillus strain isolated from the environment on STAA medium highlight biotechnological potential.</title>
        <authorList>
            <person name="Attere S.A."/>
            <person name="Piche L.C."/>
            <person name="Intertaglia L."/>
            <person name="Lami R."/>
            <person name="Charette S.J."/>
            <person name="Vincent A.T."/>
        </authorList>
    </citation>
    <scope>NUCLEOTIDE SEQUENCE [LARGE SCALE GENOMIC DNA]</scope>
    <source>
        <strain evidence="1 2">Y5S-7</strain>
        <plasmid evidence="1 2">pY5S7-2</plasmid>
    </source>
</reference>
<dbReference type="AlphaFoldDB" id="A0ABD8B3I4"/>
<organism evidence="1 2">
    <name type="scientific">Paenibacillus amylolyticus</name>
    <dbReference type="NCBI Taxonomy" id="1451"/>
    <lineage>
        <taxon>Bacteria</taxon>
        <taxon>Bacillati</taxon>
        <taxon>Bacillota</taxon>
        <taxon>Bacilli</taxon>
        <taxon>Bacillales</taxon>
        <taxon>Paenibacillaceae</taxon>
        <taxon>Paenibacillus</taxon>
    </lineage>
</organism>
<evidence type="ECO:0000313" key="1">
    <source>
        <dbReference type="EMBL" id="WWP24111.1"/>
    </source>
</evidence>
<name>A0ABD8B3I4_PAEAM</name>
<dbReference type="EMBL" id="CP145894">
    <property type="protein sequence ID" value="WWP24111.1"/>
    <property type="molecule type" value="Genomic_DNA"/>
</dbReference>
<sequence>MSKWKYTNNDGKHIINNERGVLIAMVCDEDIAIRIVAERQENERLRKDLEEVQTAYNNLQTPKPIDEWHEDDGYVLWFQIPVWEPPYCGTPLDSDWPGYHTHWTPLPALRQEEEGNQNE</sequence>
<evidence type="ECO:0000313" key="2">
    <source>
        <dbReference type="Proteomes" id="UP001364764"/>
    </source>
</evidence>
<proteinExistence type="predicted"/>
<gene>
    <name evidence="1" type="ORF">V6668_32065</name>
</gene>
<dbReference type="Proteomes" id="UP001364764">
    <property type="component" value="Plasmid pY5S7-2"/>
</dbReference>
<keyword evidence="1" id="KW-0614">Plasmid</keyword>